<evidence type="ECO:0000259" key="1">
    <source>
        <dbReference type="PROSITE" id="PS51746"/>
    </source>
</evidence>
<dbReference type="Proteomes" id="UP001221757">
    <property type="component" value="Unassembled WGS sequence"/>
</dbReference>
<dbReference type="CDD" id="cd00143">
    <property type="entry name" value="PP2Cc"/>
    <property type="match status" value="1"/>
</dbReference>
<dbReference type="PROSITE" id="PS51746">
    <property type="entry name" value="PPM_2"/>
    <property type="match status" value="1"/>
</dbReference>
<dbReference type="Pfam" id="PF00481">
    <property type="entry name" value="PP2C"/>
    <property type="match status" value="1"/>
</dbReference>
<dbReference type="InterPro" id="IPR001932">
    <property type="entry name" value="PPM-type_phosphatase-like_dom"/>
</dbReference>
<dbReference type="InterPro" id="IPR036457">
    <property type="entry name" value="PPM-type-like_dom_sf"/>
</dbReference>
<dbReference type="SUPFAM" id="SSF81606">
    <property type="entry name" value="PP2C-like"/>
    <property type="match status" value="1"/>
</dbReference>
<dbReference type="Gene3D" id="3.60.40.10">
    <property type="entry name" value="PPM-type phosphatase domain"/>
    <property type="match status" value="1"/>
</dbReference>
<name>A0AAD7D1X5_MYCRO</name>
<gene>
    <name evidence="2" type="ORF">B0H17DRAFT_1081651</name>
</gene>
<evidence type="ECO:0000313" key="2">
    <source>
        <dbReference type="EMBL" id="KAJ7675055.1"/>
    </source>
</evidence>
<dbReference type="EMBL" id="JARKIE010000153">
    <property type="protein sequence ID" value="KAJ7675055.1"/>
    <property type="molecule type" value="Genomic_DNA"/>
</dbReference>
<sequence length="401" mass="42932">MAEKKQNVYGATYTRLPEPQLSTELARLANPQAFGPTDVASLQPCPTPSERTQDRFVVAEWPLADGLWRFQAVCDGHAGHDTVDHVVATLPHAVQSALVARLAAGPPHSPDDVGLILRNAIADVDDGIAHDLLELFPGGPDAVASLSDDDIAAIVNDGGQNSAKILRCMRGSTVLVALISPALDVWVASLGDCQAVLGVKQASGAWEASVLSANHNGTDAAEVARIRSEHPGEDECVLRDRVLGAIAVTRAVGDFLFKLPTIYTTRIFMNARPGFQFSSKIADFLGRNLTPPYLSAQCHLQHVHVPALGGTEAFLVLASDGLIDLSGDTYGYDHREPSVGGKKWVEVLGRRDRSENAALYLIRDAMGQDEDAVSSLLTVEDFEGRWMDDTTVVVTQLQGAS</sequence>
<comment type="caution">
    <text evidence="2">The sequence shown here is derived from an EMBL/GenBank/DDBJ whole genome shotgun (WGS) entry which is preliminary data.</text>
</comment>
<dbReference type="PANTHER" id="PTHR13832">
    <property type="entry name" value="PROTEIN PHOSPHATASE 2C"/>
    <property type="match status" value="1"/>
</dbReference>
<evidence type="ECO:0000313" key="3">
    <source>
        <dbReference type="Proteomes" id="UP001221757"/>
    </source>
</evidence>
<proteinExistence type="predicted"/>
<dbReference type="AlphaFoldDB" id="A0AAD7D1X5"/>
<organism evidence="2 3">
    <name type="scientific">Mycena rosella</name>
    <name type="common">Pink bonnet</name>
    <name type="synonym">Agaricus rosellus</name>
    <dbReference type="NCBI Taxonomy" id="1033263"/>
    <lineage>
        <taxon>Eukaryota</taxon>
        <taxon>Fungi</taxon>
        <taxon>Dikarya</taxon>
        <taxon>Basidiomycota</taxon>
        <taxon>Agaricomycotina</taxon>
        <taxon>Agaricomycetes</taxon>
        <taxon>Agaricomycetidae</taxon>
        <taxon>Agaricales</taxon>
        <taxon>Marasmiineae</taxon>
        <taxon>Mycenaceae</taxon>
        <taxon>Mycena</taxon>
    </lineage>
</organism>
<feature type="domain" description="PPM-type phosphatase" evidence="1">
    <location>
        <begin position="36"/>
        <end position="397"/>
    </location>
</feature>
<dbReference type="SMART" id="SM00332">
    <property type="entry name" value="PP2Cc"/>
    <property type="match status" value="1"/>
</dbReference>
<protein>
    <submittedName>
        <fullName evidence="2">Protein serine/threonine phosphatase 2C</fullName>
    </submittedName>
</protein>
<reference evidence="2" key="1">
    <citation type="submission" date="2023-03" db="EMBL/GenBank/DDBJ databases">
        <title>Massive genome expansion in bonnet fungi (Mycena s.s.) driven by repeated elements and novel gene families across ecological guilds.</title>
        <authorList>
            <consortium name="Lawrence Berkeley National Laboratory"/>
            <person name="Harder C.B."/>
            <person name="Miyauchi S."/>
            <person name="Viragh M."/>
            <person name="Kuo A."/>
            <person name="Thoen E."/>
            <person name="Andreopoulos B."/>
            <person name="Lu D."/>
            <person name="Skrede I."/>
            <person name="Drula E."/>
            <person name="Henrissat B."/>
            <person name="Morin E."/>
            <person name="Kohler A."/>
            <person name="Barry K."/>
            <person name="LaButti K."/>
            <person name="Morin E."/>
            <person name="Salamov A."/>
            <person name="Lipzen A."/>
            <person name="Mereny Z."/>
            <person name="Hegedus B."/>
            <person name="Baldrian P."/>
            <person name="Stursova M."/>
            <person name="Weitz H."/>
            <person name="Taylor A."/>
            <person name="Grigoriev I.V."/>
            <person name="Nagy L.G."/>
            <person name="Martin F."/>
            <person name="Kauserud H."/>
        </authorList>
    </citation>
    <scope>NUCLEOTIDE SEQUENCE</scope>
    <source>
        <strain evidence="2">CBHHK067</strain>
    </source>
</reference>
<accession>A0AAD7D1X5</accession>
<dbReference type="GO" id="GO:0004722">
    <property type="term" value="F:protein serine/threonine phosphatase activity"/>
    <property type="evidence" value="ECO:0007669"/>
    <property type="project" value="InterPro"/>
</dbReference>
<dbReference type="InterPro" id="IPR015655">
    <property type="entry name" value="PP2C"/>
</dbReference>
<dbReference type="PANTHER" id="PTHR13832:SF792">
    <property type="entry name" value="GM14286P"/>
    <property type="match status" value="1"/>
</dbReference>
<keyword evidence="3" id="KW-1185">Reference proteome</keyword>